<dbReference type="Proteomes" id="UP000035054">
    <property type="component" value="Unassembled WGS sequence"/>
</dbReference>
<proteinExistence type="predicted"/>
<sequence>VTAGRMSKEIVFNIWRKGMVAEQKAGSLVRMAEGQGVTCKITKRLNEMFPVRRLAEMIRDILSERSED</sequence>
<accession>A0A6N3X519</accession>
<comment type="caution">
    <text evidence="1">The sequence shown here is derived from an EMBL/GenBank/DDBJ whole genome shotgun (WGS) entry which is preliminary data.</text>
</comment>
<evidence type="ECO:0000313" key="1">
    <source>
        <dbReference type="EMBL" id="KKZ15151.1"/>
    </source>
</evidence>
<organism evidence="1 2">
    <name type="scientific">Candidatus Synechococcus spongiarum 142</name>
    <dbReference type="NCBI Taxonomy" id="1608213"/>
    <lineage>
        <taxon>Bacteria</taxon>
        <taxon>Bacillati</taxon>
        <taxon>Cyanobacteriota</taxon>
        <taxon>Cyanophyceae</taxon>
        <taxon>Synechococcales</taxon>
        <taxon>Synechococcaceae</taxon>
        <taxon>Synechococcus</taxon>
    </lineage>
</organism>
<dbReference type="AlphaFoldDB" id="A0A6N3X519"/>
<protein>
    <submittedName>
        <fullName evidence="1">Uncharacterized protein</fullName>
    </submittedName>
</protein>
<reference evidence="1 2" key="1">
    <citation type="submission" date="2015-01" db="EMBL/GenBank/DDBJ databases">
        <title>Lifestyle Evolution in Cyanobacterial Symbionts of Sponges.</title>
        <authorList>
            <person name="Burgsdorf I."/>
            <person name="Slaby B.M."/>
            <person name="Handley K.M."/>
            <person name="Haber M."/>
            <person name="Blom J."/>
            <person name="Marshall C.W."/>
            <person name="Gilbert J.A."/>
            <person name="Hentschel U."/>
            <person name="Steindler L."/>
        </authorList>
    </citation>
    <scope>NUCLEOTIDE SEQUENCE [LARGE SCALE GENOMIC DNA]</scope>
    <source>
        <strain evidence="1">142</strain>
    </source>
</reference>
<dbReference type="EMBL" id="JXUO01000057">
    <property type="protein sequence ID" value="KKZ15151.1"/>
    <property type="molecule type" value="Genomic_DNA"/>
</dbReference>
<feature type="non-terminal residue" evidence="1">
    <location>
        <position position="1"/>
    </location>
</feature>
<name>A0A6N3X519_9SYNE</name>
<gene>
    <name evidence="1" type="ORF">TH68_01880</name>
</gene>
<evidence type="ECO:0000313" key="2">
    <source>
        <dbReference type="Proteomes" id="UP000035054"/>
    </source>
</evidence>